<name>A0A069DN08_9CNID</name>
<proteinExistence type="evidence at transcript level"/>
<reference evidence="14" key="1">
    <citation type="journal article" date="2014" name="PLoS Genet.">
        <title>Differential Responses to Wnt and PCP Disruption Predict Expression and Developmental Function of Conserved and Novel Genes in a Cnidarian.</title>
        <authorList>
            <person name="Lapebie P."/>
            <person name="Ruggiero A."/>
            <person name="Barreau C."/>
            <person name="Chevalier S."/>
            <person name="Chang P."/>
            <person name="Dru P."/>
            <person name="Houliston E."/>
            <person name="Momose T."/>
        </authorList>
    </citation>
    <scope>NUCLEOTIDE SEQUENCE</scope>
</reference>
<keyword evidence="5 13" id="KW-1133">Transmembrane helix</keyword>
<feature type="region of interest" description="Disordered" evidence="12">
    <location>
        <begin position="101"/>
        <end position="129"/>
    </location>
</feature>
<evidence type="ECO:0000256" key="8">
    <source>
        <dbReference type="ARBA" id="ARBA00023136"/>
    </source>
</evidence>
<sequence>DINKTNFKLSMKFESPYVYNLEQEEVLYSWGDFLGGLGGNIGLFCGFSLLFLIEIAAFVVLRCWAKVAKKHLVRRERIIKRQSRSEFPNDDVELKEVAMGESEEFADDQHSSDVSDEETDPTLQYDKNHDEITGERLYYSQTLI</sequence>
<evidence type="ECO:0000256" key="10">
    <source>
        <dbReference type="ARBA" id="ARBA00023303"/>
    </source>
</evidence>
<keyword evidence="4 11" id="KW-0812">Transmembrane</keyword>
<evidence type="ECO:0000313" key="14">
    <source>
        <dbReference type="EMBL" id="JAC85026.1"/>
    </source>
</evidence>
<evidence type="ECO:0000256" key="11">
    <source>
        <dbReference type="RuleBase" id="RU000679"/>
    </source>
</evidence>
<dbReference type="Pfam" id="PF00858">
    <property type="entry name" value="ASC"/>
    <property type="match status" value="1"/>
</dbReference>
<comment type="similarity">
    <text evidence="11">Belongs to the amiloride-sensitive sodium channel (TC 1.A.6) family.</text>
</comment>
<comment type="subcellular location">
    <subcellularLocation>
        <location evidence="1">Membrane</location>
        <topology evidence="1">Multi-pass membrane protein</topology>
    </subcellularLocation>
</comment>
<keyword evidence="10 11" id="KW-0407">Ion channel</keyword>
<feature type="transmembrane region" description="Helical" evidence="13">
    <location>
        <begin position="41"/>
        <end position="65"/>
    </location>
</feature>
<keyword evidence="7 11" id="KW-0406">Ion transport</keyword>
<evidence type="ECO:0000256" key="7">
    <source>
        <dbReference type="ARBA" id="ARBA00023065"/>
    </source>
</evidence>
<evidence type="ECO:0000256" key="13">
    <source>
        <dbReference type="SAM" id="Phobius"/>
    </source>
</evidence>
<feature type="non-terminal residue" evidence="14">
    <location>
        <position position="1"/>
    </location>
</feature>
<dbReference type="AlphaFoldDB" id="A0A069DN08"/>
<keyword evidence="9 11" id="KW-0739">Sodium transport</keyword>
<keyword evidence="6" id="KW-0915">Sodium</keyword>
<evidence type="ECO:0000256" key="6">
    <source>
        <dbReference type="ARBA" id="ARBA00023053"/>
    </source>
</evidence>
<keyword evidence="3 11" id="KW-0894">Sodium channel</keyword>
<evidence type="ECO:0000256" key="5">
    <source>
        <dbReference type="ARBA" id="ARBA00022989"/>
    </source>
</evidence>
<protein>
    <submittedName>
        <fullName evidence="14">Pickpocket-related protein</fullName>
    </submittedName>
</protein>
<dbReference type="GO" id="GO:0016020">
    <property type="term" value="C:membrane"/>
    <property type="evidence" value="ECO:0007669"/>
    <property type="project" value="UniProtKB-SubCell"/>
</dbReference>
<evidence type="ECO:0000256" key="3">
    <source>
        <dbReference type="ARBA" id="ARBA00022461"/>
    </source>
</evidence>
<evidence type="ECO:0000256" key="1">
    <source>
        <dbReference type="ARBA" id="ARBA00004141"/>
    </source>
</evidence>
<evidence type="ECO:0000256" key="4">
    <source>
        <dbReference type="ARBA" id="ARBA00022692"/>
    </source>
</evidence>
<evidence type="ECO:0000256" key="2">
    <source>
        <dbReference type="ARBA" id="ARBA00022448"/>
    </source>
</evidence>
<dbReference type="GO" id="GO:0005272">
    <property type="term" value="F:sodium channel activity"/>
    <property type="evidence" value="ECO:0007669"/>
    <property type="project" value="UniProtKB-KW"/>
</dbReference>
<accession>A0A069DN08</accession>
<evidence type="ECO:0000256" key="12">
    <source>
        <dbReference type="SAM" id="MobiDB-lite"/>
    </source>
</evidence>
<keyword evidence="8 13" id="KW-0472">Membrane</keyword>
<organism evidence="14">
    <name type="scientific">Clytia hemisphaerica</name>
    <dbReference type="NCBI Taxonomy" id="252671"/>
    <lineage>
        <taxon>Eukaryota</taxon>
        <taxon>Metazoa</taxon>
        <taxon>Cnidaria</taxon>
        <taxon>Hydrozoa</taxon>
        <taxon>Hydroidolina</taxon>
        <taxon>Leptothecata</taxon>
        <taxon>Obeliida</taxon>
        <taxon>Clytiidae</taxon>
        <taxon>Clytia</taxon>
    </lineage>
</organism>
<dbReference type="InterPro" id="IPR001873">
    <property type="entry name" value="ENaC"/>
</dbReference>
<dbReference type="EMBL" id="GBGP01000162">
    <property type="protein sequence ID" value="JAC85026.1"/>
    <property type="molecule type" value="mRNA"/>
</dbReference>
<evidence type="ECO:0000256" key="9">
    <source>
        <dbReference type="ARBA" id="ARBA00023201"/>
    </source>
</evidence>
<keyword evidence="2 11" id="KW-0813">Transport</keyword>
<dbReference type="Gene3D" id="1.10.287.770">
    <property type="entry name" value="YojJ-like"/>
    <property type="match status" value="1"/>
</dbReference>